<dbReference type="Pfam" id="PF00076">
    <property type="entry name" value="RRM_1"/>
    <property type="match status" value="1"/>
</dbReference>
<feature type="compositionally biased region" description="Polar residues" evidence="3">
    <location>
        <begin position="155"/>
        <end position="183"/>
    </location>
</feature>
<dbReference type="Proteomes" id="UP001497472">
    <property type="component" value="Unassembled WGS sequence"/>
</dbReference>
<protein>
    <recommendedName>
        <fullName evidence="8">Splicing factor, arginine/serine-rich 15</fullName>
    </recommendedName>
</protein>
<evidence type="ECO:0000256" key="3">
    <source>
        <dbReference type="SAM" id="MobiDB-lite"/>
    </source>
</evidence>
<dbReference type="SMART" id="SM00360">
    <property type="entry name" value="RRM"/>
    <property type="match status" value="1"/>
</dbReference>
<evidence type="ECO:0008006" key="8">
    <source>
        <dbReference type="Google" id="ProtNLM"/>
    </source>
</evidence>
<feature type="compositionally biased region" description="Basic and acidic residues" evidence="3">
    <location>
        <begin position="388"/>
        <end position="423"/>
    </location>
</feature>
<keyword evidence="1 2" id="KW-0694">RNA-binding</keyword>
<dbReference type="InterPro" id="IPR008942">
    <property type="entry name" value="ENTH_VHS"/>
</dbReference>
<accession>A0AAV1K181</accession>
<dbReference type="FunFam" id="1.25.40.90:FF:000004">
    <property type="entry name" value="splicing factor, arginine/serine-rich 15"/>
    <property type="match status" value="1"/>
</dbReference>
<dbReference type="InterPro" id="IPR012677">
    <property type="entry name" value="Nucleotide-bd_a/b_plait_sf"/>
</dbReference>
<keyword evidence="7" id="KW-1185">Reference proteome</keyword>
<evidence type="ECO:0000259" key="4">
    <source>
        <dbReference type="PROSITE" id="PS50102"/>
    </source>
</evidence>
<feature type="compositionally biased region" description="Basic residues" evidence="3">
    <location>
        <begin position="361"/>
        <end position="387"/>
    </location>
</feature>
<dbReference type="PANTHER" id="PTHR23140:SF4">
    <property type="entry name" value="PROTEIN CBR-NRD-1"/>
    <property type="match status" value="1"/>
</dbReference>
<comment type="caution">
    <text evidence="6">The sequence shown here is derived from an EMBL/GenBank/DDBJ whole genome shotgun (WGS) entry which is preliminary data.</text>
</comment>
<feature type="region of interest" description="Disordered" evidence="3">
    <location>
        <begin position="304"/>
        <end position="332"/>
    </location>
</feature>
<dbReference type="GO" id="GO:0003723">
    <property type="term" value="F:RNA binding"/>
    <property type="evidence" value="ECO:0007669"/>
    <property type="project" value="UniProtKB-UniRule"/>
</dbReference>
<dbReference type="CDD" id="cd12227">
    <property type="entry name" value="RRM_SCAF4_SCAF8"/>
    <property type="match status" value="1"/>
</dbReference>
<feature type="compositionally biased region" description="Acidic residues" evidence="3">
    <location>
        <begin position="761"/>
        <end position="771"/>
    </location>
</feature>
<dbReference type="SUPFAM" id="SSF48464">
    <property type="entry name" value="ENTH/VHS domain"/>
    <property type="match status" value="1"/>
</dbReference>
<dbReference type="Pfam" id="PF04818">
    <property type="entry name" value="CID"/>
    <property type="match status" value="1"/>
</dbReference>
<feature type="compositionally biased region" description="Low complexity" evidence="3">
    <location>
        <begin position="232"/>
        <end position="253"/>
    </location>
</feature>
<name>A0AAV1K181_9NEOP</name>
<dbReference type="SUPFAM" id="SSF54928">
    <property type="entry name" value="RNA-binding domain, RBD"/>
    <property type="match status" value="1"/>
</dbReference>
<dbReference type="SMART" id="SM00582">
    <property type="entry name" value="RPR"/>
    <property type="match status" value="1"/>
</dbReference>
<dbReference type="InterPro" id="IPR006569">
    <property type="entry name" value="CID_dom"/>
</dbReference>
<feature type="region of interest" description="Disordered" evidence="3">
    <location>
        <begin position="348"/>
        <end position="423"/>
    </location>
</feature>
<feature type="compositionally biased region" description="Polar residues" evidence="3">
    <location>
        <begin position="304"/>
        <end position="319"/>
    </location>
</feature>
<reference evidence="6 7" key="1">
    <citation type="submission" date="2023-11" db="EMBL/GenBank/DDBJ databases">
        <authorList>
            <person name="Okamura Y."/>
        </authorList>
    </citation>
    <scope>NUCLEOTIDE SEQUENCE [LARGE SCALE GENOMIC DNA]</scope>
</reference>
<dbReference type="InterPro" id="IPR035979">
    <property type="entry name" value="RBD_domain_sf"/>
</dbReference>
<feature type="region of interest" description="Disordered" evidence="3">
    <location>
        <begin position="732"/>
        <end position="928"/>
    </location>
</feature>
<gene>
    <name evidence="6" type="ORF">LNINA_LOCUS14117</name>
</gene>
<dbReference type="InterPro" id="IPR000504">
    <property type="entry name" value="RRM_dom"/>
</dbReference>
<dbReference type="Gene3D" id="3.30.70.330">
    <property type="match status" value="1"/>
</dbReference>
<dbReference type="AlphaFoldDB" id="A0AAV1K181"/>
<feature type="domain" description="RRM" evidence="4">
    <location>
        <begin position="435"/>
        <end position="507"/>
    </location>
</feature>
<dbReference type="CDD" id="cd16983">
    <property type="entry name" value="CID_SCAF8_like"/>
    <property type="match status" value="1"/>
</dbReference>
<evidence type="ECO:0000259" key="5">
    <source>
        <dbReference type="PROSITE" id="PS51391"/>
    </source>
</evidence>
<organism evidence="6 7">
    <name type="scientific">Leptosia nina</name>
    <dbReference type="NCBI Taxonomy" id="320188"/>
    <lineage>
        <taxon>Eukaryota</taxon>
        <taxon>Metazoa</taxon>
        <taxon>Ecdysozoa</taxon>
        <taxon>Arthropoda</taxon>
        <taxon>Hexapoda</taxon>
        <taxon>Insecta</taxon>
        <taxon>Pterygota</taxon>
        <taxon>Neoptera</taxon>
        <taxon>Endopterygota</taxon>
        <taxon>Lepidoptera</taxon>
        <taxon>Glossata</taxon>
        <taxon>Ditrysia</taxon>
        <taxon>Papilionoidea</taxon>
        <taxon>Pieridae</taxon>
        <taxon>Pierinae</taxon>
        <taxon>Leptosia</taxon>
    </lineage>
</organism>
<dbReference type="PROSITE" id="PS51391">
    <property type="entry name" value="CID"/>
    <property type="match status" value="1"/>
</dbReference>
<evidence type="ECO:0000256" key="1">
    <source>
        <dbReference type="ARBA" id="ARBA00022884"/>
    </source>
</evidence>
<dbReference type="GO" id="GO:0005634">
    <property type="term" value="C:nucleus"/>
    <property type="evidence" value="ECO:0007669"/>
    <property type="project" value="TreeGrafter"/>
</dbReference>
<feature type="compositionally biased region" description="Low complexity" evidence="3">
    <location>
        <begin position="741"/>
        <end position="752"/>
    </location>
</feature>
<dbReference type="Gene3D" id="1.25.40.90">
    <property type="match status" value="1"/>
</dbReference>
<proteinExistence type="predicted"/>
<sequence>MDKPEVKAFNAELSGLYENKPPISKAKMSAITRGAIKAIKFYKHVVHSVEKFIQKCKPEYKVPGLYVIDSIVRQSRHQFGQDKDVFAPRFAKNMQQTFANLFRCPPEDKRNIIRVLNLWQKNNVFSPEVIQPLLDMADPNHPLHLEIQQQQNNTANGSSLNISHNVSDNKISPGPASQHTPHASSPMGGDQFQDDSSGPPPAKFNRKLLNDFEYESGDDTPGGDPSPPPQHNPVHPQSSQNNVQHVQHMQNTQPQSHNPADALGSILTNPEIMRQLQSLQAQMQLVAGMQNIPNLMPMMNDMQLQQNTNPGLPFLTSQNEPPMPPEPKDDMANESDIEFVDAGPQVIEIPDANDSRSPSPKSRRRSRSPRRRRRSRSRSRSPRRRRDRDRDRDRDREKDKEKSHKEREAEKEKQREREKKGLPPIKKENLSVCSTTLWVGHLSKLATQEELSDLFGGFGGLVSVDLVPPRGCAFVVMERRRDAARAKQKLDRHKLHTKEITVAWAAGKGVKGREWKDYWEAELGVAYLPWTALHARWVLGALSLDALEEGGAVDEETLPPWLPPRLIPKTLPDIPMLGGLPPVSGPGGILMSGPGGIPGLPANITNLPNLANLSNMPNLATMANIPNMPPTSMGMAGPPPASIPLPVPRMPPPGMGPGLPTGLPPGMPPGMRPPMPAAMPGVQDGSLSTSGALLGFPPPHTLTRTGMVGSFLGGLMGMGGLVLPLHAHPHAQLNVQPPQPHVQAQQQQQLHQNSEVSGADDAMELDTEEQTDVTHNDNTHMDSAPSNMLPDQLQALMSKPPPAFKSFEPPPGFNPDGFDTSQPPPEEKREDDRRDRDRRDRDRDRERRDRGDRDRREGRDGRERERRDRRDGDRRDMRDRDGNRERDDHRERDRDRDRGRERRDRDRNRDRDRDRGGARPFQQREQPR</sequence>
<dbReference type="InterPro" id="IPR051485">
    <property type="entry name" value="SR-CTD_assoc_factor"/>
</dbReference>
<dbReference type="PANTHER" id="PTHR23140">
    <property type="entry name" value="RNA PROCESSING PROTEIN LD23810P"/>
    <property type="match status" value="1"/>
</dbReference>
<feature type="region of interest" description="Disordered" evidence="3">
    <location>
        <begin position="155"/>
        <end position="263"/>
    </location>
</feature>
<evidence type="ECO:0000256" key="2">
    <source>
        <dbReference type="PROSITE-ProRule" id="PRU00176"/>
    </source>
</evidence>
<feature type="domain" description="CID" evidence="5">
    <location>
        <begin position="1"/>
        <end position="141"/>
    </location>
</feature>
<feature type="compositionally biased region" description="Pro residues" evidence="3">
    <location>
        <begin position="799"/>
        <end position="813"/>
    </location>
</feature>
<dbReference type="PROSITE" id="PS50102">
    <property type="entry name" value="RRM"/>
    <property type="match status" value="1"/>
</dbReference>
<evidence type="ECO:0000313" key="6">
    <source>
        <dbReference type="EMBL" id="CAK1555287.1"/>
    </source>
</evidence>
<evidence type="ECO:0000313" key="7">
    <source>
        <dbReference type="Proteomes" id="UP001497472"/>
    </source>
</evidence>
<feature type="compositionally biased region" description="Basic and acidic residues" evidence="3">
    <location>
        <begin position="825"/>
        <end position="917"/>
    </location>
</feature>
<dbReference type="EMBL" id="CAVLEF010000280">
    <property type="protein sequence ID" value="CAK1555287.1"/>
    <property type="molecule type" value="Genomic_DNA"/>
</dbReference>